<dbReference type="InterPro" id="IPR020558">
    <property type="entry name" value="DiOHA_6PGluconate_deHydtase_CS"/>
</dbReference>
<name>A0ABP4TQC0_9ACTN</name>
<dbReference type="EMBL" id="BAAANY010000019">
    <property type="protein sequence ID" value="GAA1692007.1"/>
    <property type="molecule type" value="Genomic_DNA"/>
</dbReference>
<evidence type="ECO:0000313" key="10">
    <source>
        <dbReference type="EMBL" id="GAA1692007.1"/>
    </source>
</evidence>
<evidence type="ECO:0000256" key="2">
    <source>
        <dbReference type="ARBA" id="ARBA00022714"/>
    </source>
</evidence>
<evidence type="ECO:0000256" key="6">
    <source>
        <dbReference type="ARBA" id="ARBA00023239"/>
    </source>
</evidence>
<keyword evidence="4" id="KW-0408">Iron</keyword>
<accession>A0ABP4TQC0</accession>
<proteinExistence type="inferred from homology"/>
<dbReference type="Pfam" id="PF24877">
    <property type="entry name" value="ILV_EDD_C"/>
    <property type="match status" value="1"/>
</dbReference>
<dbReference type="InterPro" id="IPR056740">
    <property type="entry name" value="ILV_EDD_C"/>
</dbReference>
<feature type="domain" description="Dihydroxy-acid/6-phosphogluconate dehydratase C-terminal" evidence="9">
    <location>
        <begin position="362"/>
        <end position="556"/>
    </location>
</feature>
<dbReference type="Proteomes" id="UP001500618">
    <property type="component" value="Unassembled WGS sequence"/>
</dbReference>
<dbReference type="InterPro" id="IPR052352">
    <property type="entry name" value="Sugar_Degrad_Dehydratases"/>
</dbReference>
<dbReference type="RefSeq" id="WP_163571537.1">
    <property type="nucleotide sequence ID" value="NZ_BAAANY010000019.1"/>
</dbReference>
<evidence type="ECO:0000259" key="8">
    <source>
        <dbReference type="Pfam" id="PF00920"/>
    </source>
</evidence>
<dbReference type="Gene3D" id="3.50.30.80">
    <property type="entry name" value="IlvD/EDD C-terminal domain-like"/>
    <property type="match status" value="1"/>
</dbReference>
<evidence type="ECO:0000259" key="9">
    <source>
        <dbReference type="Pfam" id="PF24877"/>
    </source>
</evidence>
<dbReference type="InterPro" id="IPR042096">
    <property type="entry name" value="Dihydro-acid_dehy_C"/>
</dbReference>
<dbReference type="PANTHER" id="PTHR43183:SF1">
    <property type="entry name" value="HYPOTHETICAL DIHYDROXY-ACID DEHYDRATASE (EUROFUNG)-RELATED"/>
    <property type="match status" value="1"/>
</dbReference>
<evidence type="ECO:0000313" key="11">
    <source>
        <dbReference type="Proteomes" id="UP001500618"/>
    </source>
</evidence>
<keyword evidence="11" id="KW-1185">Reference proteome</keyword>
<feature type="domain" description="Dihydroxy-acid/6-phosphogluconate dehydratase N-terminal" evidence="8">
    <location>
        <begin position="41"/>
        <end position="352"/>
    </location>
</feature>
<keyword evidence="2" id="KW-0001">2Fe-2S</keyword>
<reference evidence="11" key="1">
    <citation type="journal article" date="2019" name="Int. J. Syst. Evol. Microbiol.">
        <title>The Global Catalogue of Microorganisms (GCM) 10K type strain sequencing project: providing services to taxonomists for standard genome sequencing and annotation.</title>
        <authorList>
            <consortium name="The Broad Institute Genomics Platform"/>
            <consortium name="The Broad Institute Genome Sequencing Center for Infectious Disease"/>
            <person name="Wu L."/>
            <person name="Ma J."/>
        </authorList>
    </citation>
    <scope>NUCLEOTIDE SEQUENCE [LARGE SCALE GENOMIC DNA]</scope>
    <source>
        <strain evidence="11">JCM 14718</strain>
    </source>
</reference>
<comment type="similarity">
    <text evidence="1">Belongs to the IlvD/Edd family.</text>
</comment>
<dbReference type="NCBIfam" id="NF004784">
    <property type="entry name" value="PRK06131.1"/>
    <property type="match status" value="1"/>
</dbReference>
<gene>
    <name evidence="10" type="ORF">GCM10009765_46730</name>
</gene>
<organism evidence="10 11">
    <name type="scientific">Fodinicola feengrottensis</name>
    <dbReference type="NCBI Taxonomy" id="435914"/>
    <lineage>
        <taxon>Bacteria</taxon>
        <taxon>Bacillati</taxon>
        <taxon>Actinomycetota</taxon>
        <taxon>Actinomycetes</taxon>
        <taxon>Mycobacteriales</taxon>
        <taxon>Fodinicola</taxon>
    </lineage>
</organism>
<dbReference type="SUPFAM" id="SSF52016">
    <property type="entry name" value="LeuD/IlvD-like"/>
    <property type="match status" value="1"/>
</dbReference>
<dbReference type="PROSITE" id="PS00886">
    <property type="entry name" value="ILVD_EDD_1"/>
    <property type="match status" value="1"/>
</dbReference>
<dbReference type="PANTHER" id="PTHR43183">
    <property type="entry name" value="HYPOTHETICAL DIHYDROXYACID DEHYDRATASE (EUROFUNG)-RELATED"/>
    <property type="match status" value="1"/>
</dbReference>
<evidence type="ECO:0000256" key="7">
    <source>
        <dbReference type="ARBA" id="ARBA00023304"/>
    </source>
</evidence>
<protein>
    <submittedName>
        <fullName evidence="10">IlvD/Edd family dehydratase</fullName>
    </submittedName>
</protein>
<evidence type="ECO:0000256" key="5">
    <source>
        <dbReference type="ARBA" id="ARBA00023014"/>
    </source>
</evidence>
<keyword evidence="3" id="KW-0479">Metal-binding</keyword>
<keyword evidence="7" id="KW-0028">Amino-acid biosynthesis</keyword>
<dbReference type="Pfam" id="PF00920">
    <property type="entry name" value="ILVD_EDD_N"/>
    <property type="match status" value="1"/>
</dbReference>
<evidence type="ECO:0000256" key="4">
    <source>
        <dbReference type="ARBA" id="ARBA00023004"/>
    </source>
</evidence>
<dbReference type="NCBIfam" id="NF009560">
    <property type="entry name" value="PRK13017.1"/>
    <property type="match status" value="1"/>
</dbReference>
<evidence type="ECO:0000256" key="1">
    <source>
        <dbReference type="ARBA" id="ARBA00006486"/>
    </source>
</evidence>
<dbReference type="InterPro" id="IPR037237">
    <property type="entry name" value="IlvD/EDD_N"/>
</dbReference>
<dbReference type="SUPFAM" id="SSF143975">
    <property type="entry name" value="IlvD/EDD N-terminal domain-like"/>
    <property type="match status" value="1"/>
</dbReference>
<keyword evidence="7" id="KW-0100">Branched-chain amino acid biosynthesis</keyword>
<evidence type="ECO:0000256" key="3">
    <source>
        <dbReference type="ARBA" id="ARBA00022723"/>
    </source>
</evidence>
<dbReference type="InterPro" id="IPR000581">
    <property type="entry name" value="ILV_EDD_N"/>
</dbReference>
<sequence length="575" mass="61861">MEQGNTRRRSATWFGGSDKSGMIHRSWMRNQGYTDEVFDGRPVIGIAVTASDLAPCNAHLTQVADAVKTGVWQAGGFPLAFPAMALGETLLRPTAMLYRNLLAMEAEELMRANPMDGVVLLSGCDKTTPGLLMAASSVDIPALMVTGGPMLNGKFKGQDIGSGTHVWKFDEEVRAGRMTQEECFFAESCMSRSNGHCMTMGTASTMASMAEALGMQLPYSATWPAVDARRYKTATQAGQRIVKMVEEDLRPSQIMTRTAFENAIRVNAAIGGSTNAVIHLTAIAGRLGVPLELDDFDRLVRDIPTLVDLMPSGRFLMEDFCYAGGIPAVMAELSSLIDTSAITVTGATLAQNIADAECYNREVIRTLENPLQEAGTGTAVLRGNLAPDGAVIKQSAASVKLMTHRGPAMVFESPEEYYAVADDPEMPVDENTVLVIRNCGPRGYPGMPEVSNVTLPTKLLKRGITDMVRICDGRMSGTAYGTVVLHVSPEAAVGGPLALVRTGDIVSLDVPARTIAMEVDDEELARRRADWKAPAPHATRGWVRLYGEHVLQADQGVDLDFLVGASGHDVPRESH</sequence>
<keyword evidence="6" id="KW-0456">Lyase</keyword>
<keyword evidence="5" id="KW-0411">Iron-sulfur</keyword>
<comment type="caution">
    <text evidence="10">The sequence shown here is derived from an EMBL/GenBank/DDBJ whole genome shotgun (WGS) entry which is preliminary data.</text>
</comment>